<dbReference type="EMBL" id="NOXT01000067">
    <property type="protein sequence ID" value="OYQ34698.1"/>
    <property type="molecule type" value="Genomic_DNA"/>
</dbReference>
<sequence length="248" mass="26877">MWSTPATFDRVRARLEAAGHETHAPCLLFHDRPVSLPPAPGLRQLSVRAYVDQLEAEALKLTAAGSGPPIILGHSMGGLLAQLLAQRIDHAGLVLLSPAAAANAQSFSLDPARTLKNVILKWGWWDEPTLCDEEGARWGIFNGVPEDVTKAEIAALVWDSGHVLAEMALPPLFGNTTRVDYARLNRPALVLVGTEDRITPPGIARATARNLSGTVDYHELPGAPHWLFWGDLEQQLSAMVVEWLAGLN</sequence>
<dbReference type="Pfam" id="PF12697">
    <property type="entry name" value="Abhydrolase_6"/>
    <property type="match status" value="1"/>
</dbReference>
<keyword evidence="3" id="KW-1185">Reference proteome</keyword>
<proteinExistence type="predicted"/>
<accession>A0A255YZR8</accession>
<feature type="domain" description="AB hydrolase-1" evidence="1">
    <location>
        <begin position="2"/>
        <end position="229"/>
    </location>
</feature>
<evidence type="ECO:0000313" key="3">
    <source>
        <dbReference type="Proteomes" id="UP000216991"/>
    </source>
</evidence>
<reference evidence="2 3" key="1">
    <citation type="submission" date="2017-07" db="EMBL/GenBank/DDBJ databases">
        <title>Sandarakinorhabdus cyanobacteriorum sp. nov., a novel bacterium isolated from cyanobacterial aggregates in a eutrophic lake.</title>
        <authorList>
            <person name="Cai H."/>
        </authorList>
    </citation>
    <scope>NUCLEOTIDE SEQUENCE [LARGE SCALE GENOMIC DNA]</scope>
    <source>
        <strain evidence="2 3">TH057</strain>
    </source>
</reference>
<dbReference type="InterPro" id="IPR029058">
    <property type="entry name" value="AB_hydrolase_fold"/>
</dbReference>
<dbReference type="OrthoDB" id="9814966at2"/>
<evidence type="ECO:0000313" key="2">
    <source>
        <dbReference type="EMBL" id="OYQ34698.1"/>
    </source>
</evidence>
<dbReference type="Proteomes" id="UP000216991">
    <property type="component" value="Unassembled WGS sequence"/>
</dbReference>
<organism evidence="2 3">
    <name type="scientific">Sandarakinorhabdus cyanobacteriorum</name>
    <dbReference type="NCBI Taxonomy" id="1981098"/>
    <lineage>
        <taxon>Bacteria</taxon>
        <taxon>Pseudomonadati</taxon>
        <taxon>Pseudomonadota</taxon>
        <taxon>Alphaproteobacteria</taxon>
        <taxon>Sphingomonadales</taxon>
        <taxon>Sphingosinicellaceae</taxon>
        <taxon>Sandarakinorhabdus</taxon>
    </lineage>
</organism>
<protein>
    <recommendedName>
        <fullName evidence="1">AB hydrolase-1 domain-containing protein</fullName>
    </recommendedName>
</protein>
<gene>
    <name evidence="2" type="ORF">CHU93_02295</name>
</gene>
<dbReference type="InterPro" id="IPR000073">
    <property type="entry name" value="AB_hydrolase_1"/>
</dbReference>
<name>A0A255YZR8_9SPHN</name>
<evidence type="ECO:0000259" key="1">
    <source>
        <dbReference type="Pfam" id="PF12697"/>
    </source>
</evidence>
<dbReference type="AlphaFoldDB" id="A0A255YZR8"/>
<dbReference type="Gene3D" id="3.40.50.1820">
    <property type="entry name" value="alpha/beta hydrolase"/>
    <property type="match status" value="1"/>
</dbReference>
<comment type="caution">
    <text evidence="2">The sequence shown here is derived from an EMBL/GenBank/DDBJ whole genome shotgun (WGS) entry which is preliminary data.</text>
</comment>
<dbReference type="SUPFAM" id="SSF53474">
    <property type="entry name" value="alpha/beta-Hydrolases"/>
    <property type="match status" value="1"/>
</dbReference>